<evidence type="ECO:0000313" key="2">
    <source>
        <dbReference type="EMBL" id="HIY96189.1"/>
    </source>
</evidence>
<feature type="chain" id="PRO_5039390191" description="Lipoprotein" evidence="1">
    <location>
        <begin position="22"/>
        <end position="174"/>
    </location>
</feature>
<dbReference type="AlphaFoldDB" id="A0A9D1ZY57"/>
<proteinExistence type="predicted"/>
<dbReference type="Proteomes" id="UP000886750">
    <property type="component" value="Unassembled WGS sequence"/>
</dbReference>
<dbReference type="EMBL" id="DXCQ01000007">
    <property type="protein sequence ID" value="HIY96189.1"/>
    <property type="molecule type" value="Genomic_DNA"/>
</dbReference>
<evidence type="ECO:0000256" key="1">
    <source>
        <dbReference type="SAM" id="SignalP"/>
    </source>
</evidence>
<dbReference type="PROSITE" id="PS51257">
    <property type="entry name" value="PROKAR_LIPOPROTEIN"/>
    <property type="match status" value="1"/>
</dbReference>
<name>A0A9D1ZY57_9FIRM</name>
<gene>
    <name evidence="2" type="ORF">H9729_00715</name>
</gene>
<accession>A0A9D1ZY57</accession>
<reference evidence="2" key="2">
    <citation type="submission" date="2021-04" db="EMBL/GenBank/DDBJ databases">
        <authorList>
            <person name="Gilroy R."/>
        </authorList>
    </citation>
    <scope>NUCLEOTIDE SEQUENCE</scope>
    <source>
        <strain evidence="2">1345</strain>
    </source>
</reference>
<keyword evidence="1" id="KW-0732">Signal</keyword>
<evidence type="ECO:0008006" key="4">
    <source>
        <dbReference type="Google" id="ProtNLM"/>
    </source>
</evidence>
<evidence type="ECO:0000313" key="3">
    <source>
        <dbReference type="Proteomes" id="UP000886750"/>
    </source>
</evidence>
<sequence>MRKAVFCLSVMLCLAALAVSAGCGNEGTRGYTGENITSINIFMQESGSFYAPDGIALIRSARELENFKKTCEEGRLLGEYGRENFEEVIGGYGRKFFAEGELIVLFIDQPSPCHDSEVADISIGDETVDIDVNIGLPGGEDICFTVMMQDIHFIELPKNFCGDKELRIKYHVIE</sequence>
<organism evidence="2 3">
    <name type="scientific">Candidatus Borkfalkia excrementigallinarum</name>
    <dbReference type="NCBI Taxonomy" id="2838506"/>
    <lineage>
        <taxon>Bacteria</taxon>
        <taxon>Bacillati</taxon>
        <taxon>Bacillota</taxon>
        <taxon>Clostridia</taxon>
        <taxon>Christensenellales</taxon>
        <taxon>Christensenellaceae</taxon>
        <taxon>Candidatus Borkfalkia</taxon>
    </lineage>
</organism>
<protein>
    <recommendedName>
        <fullName evidence="4">Lipoprotein</fullName>
    </recommendedName>
</protein>
<feature type="signal peptide" evidence="1">
    <location>
        <begin position="1"/>
        <end position="21"/>
    </location>
</feature>
<comment type="caution">
    <text evidence="2">The sequence shown here is derived from an EMBL/GenBank/DDBJ whole genome shotgun (WGS) entry which is preliminary data.</text>
</comment>
<reference evidence="2" key="1">
    <citation type="journal article" date="2021" name="PeerJ">
        <title>Extensive microbial diversity within the chicken gut microbiome revealed by metagenomics and culture.</title>
        <authorList>
            <person name="Gilroy R."/>
            <person name="Ravi A."/>
            <person name="Getino M."/>
            <person name="Pursley I."/>
            <person name="Horton D.L."/>
            <person name="Alikhan N.F."/>
            <person name="Baker D."/>
            <person name="Gharbi K."/>
            <person name="Hall N."/>
            <person name="Watson M."/>
            <person name="Adriaenssens E.M."/>
            <person name="Foster-Nyarko E."/>
            <person name="Jarju S."/>
            <person name="Secka A."/>
            <person name="Antonio M."/>
            <person name="Oren A."/>
            <person name="Chaudhuri R.R."/>
            <person name="La Ragione R."/>
            <person name="Hildebrand F."/>
            <person name="Pallen M.J."/>
        </authorList>
    </citation>
    <scope>NUCLEOTIDE SEQUENCE</scope>
    <source>
        <strain evidence="2">1345</strain>
    </source>
</reference>